<sequence length="98" mass="10973">MTSAQWQVQVRVLQRAPMEPDNLRRSWGEIRKAAGLGPVRLHDLRHTCVSLLLDMGIPPHIVRELVGHSDIEVTMTIYAHASLDEKRKALGKLGDALT</sequence>
<evidence type="ECO:0000256" key="1">
    <source>
        <dbReference type="ARBA" id="ARBA00023172"/>
    </source>
</evidence>
<proteinExistence type="predicted"/>
<dbReference type="InterPro" id="IPR011010">
    <property type="entry name" value="DNA_brk_join_enz"/>
</dbReference>
<keyword evidence="1" id="KW-0233">DNA recombination</keyword>
<dbReference type="EMBL" id="FNFB01000046">
    <property type="protein sequence ID" value="SDM23681.1"/>
    <property type="molecule type" value="Genomic_DNA"/>
</dbReference>
<evidence type="ECO:0000259" key="2">
    <source>
        <dbReference type="PROSITE" id="PS51898"/>
    </source>
</evidence>
<evidence type="ECO:0000313" key="4">
    <source>
        <dbReference type="Proteomes" id="UP000198683"/>
    </source>
</evidence>
<keyword evidence="4" id="KW-1185">Reference proteome</keyword>
<dbReference type="RefSeq" id="WP_090773935.1">
    <property type="nucleotide sequence ID" value="NZ_FNFB01000046.1"/>
</dbReference>
<dbReference type="Pfam" id="PF00589">
    <property type="entry name" value="Phage_integrase"/>
    <property type="match status" value="1"/>
</dbReference>
<name>A0A1G9RKJ2_9ACTN</name>
<dbReference type="InterPro" id="IPR013762">
    <property type="entry name" value="Integrase-like_cat_sf"/>
</dbReference>
<organism evidence="3 4">
    <name type="scientific">Nonomuraea maritima</name>
    <dbReference type="NCBI Taxonomy" id="683260"/>
    <lineage>
        <taxon>Bacteria</taxon>
        <taxon>Bacillati</taxon>
        <taxon>Actinomycetota</taxon>
        <taxon>Actinomycetes</taxon>
        <taxon>Streptosporangiales</taxon>
        <taxon>Streptosporangiaceae</taxon>
        <taxon>Nonomuraea</taxon>
    </lineage>
</organism>
<dbReference type="GO" id="GO:0015074">
    <property type="term" value="P:DNA integration"/>
    <property type="evidence" value="ECO:0007669"/>
    <property type="project" value="InterPro"/>
</dbReference>
<evidence type="ECO:0000313" key="3">
    <source>
        <dbReference type="EMBL" id="SDM23681.1"/>
    </source>
</evidence>
<protein>
    <submittedName>
        <fullName evidence="3">Phage integrase family protein</fullName>
    </submittedName>
</protein>
<dbReference type="AlphaFoldDB" id="A0A1G9RKJ2"/>
<dbReference type="GO" id="GO:0003677">
    <property type="term" value="F:DNA binding"/>
    <property type="evidence" value="ECO:0007669"/>
    <property type="project" value="InterPro"/>
</dbReference>
<reference evidence="3 4" key="1">
    <citation type="submission" date="2016-10" db="EMBL/GenBank/DDBJ databases">
        <authorList>
            <person name="de Groot N.N."/>
        </authorList>
    </citation>
    <scope>NUCLEOTIDE SEQUENCE [LARGE SCALE GENOMIC DNA]</scope>
    <source>
        <strain evidence="3 4">CGMCC 4.5681</strain>
    </source>
</reference>
<feature type="domain" description="Tyr recombinase" evidence="2">
    <location>
        <begin position="1"/>
        <end position="91"/>
    </location>
</feature>
<dbReference type="GO" id="GO:0006310">
    <property type="term" value="P:DNA recombination"/>
    <property type="evidence" value="ECO:0007669"/>
    <property type="project" value="UniProtKB-KW"/>
</dbReference>
<dbReference type="PROSITE" id="PS51898">
    <property type="entry name" value="TYR_RECOMBINASE"/>
    <property type="match status" value="1"/>
</dbReference>
<dbReference type="Proteomes" id="UP000198683">
    <property type="component" value="Unassembled WGS sequence"/>
</dbReference>
<dbReference type="SUPFAM" id="SSF56349">
    <property type="entry name" value="DNA breaking-rejoining enzymes"/>
    <property type="match status" value="1"/>
</dbReference>
<accession>A0A1G9RKJ2</accession>
<dbReference type="STRING" id="683260.SAMN05421874_14641"/>
<dbReference type="InterPro" id="IPR002104">
    <property type="entry name" value="Integrase_catalytic"/>
</dbReference>
<gene>
    <name evidence="3" type="ORF">SAMN05421874_14641</name>
</gene>
<dbReference type="Gene3D" id="1.10.443.10">
    <property type="entry name" value="Intergrase catalytic core"/>
    <property type="match status" value="1"/>
</dbReference>